<dbReference type="PANTHER" id="PTHR33112">
    <property type="entry name" value="DOMAIN PROTEIN, PUTATIVE-RELATED"/>
    <property type="match status" value="1"/>
</dbReference>
<dbReference type="PANTHER" id="PTHR33112:SF10">
    <property type="entry name" value="TOL"/>
    <property type="match status" value="1"/>
</dbReference>
<protein>
    <recommendedName>
        <fullName evidence="1">Heterokaryon incompatibility domain-containing protein</fullName>
    </recommendedName>
</protein>
<dbReference type="OrthoDB" id="4062651at2759"/>
<dbReference type="EMBL" id="CP017814">
    <property type="protein sequence ID" value="APA05395.1"/>
    <property type="molecule type" value="Genomic_DNA"/>
</dbReference>
<feature type="domain" description="Heterokaryon incompatibility" evidence="1">
    <location>
        <begin position="103"/>
        <end position="254"/>
    </location>
</feature>
<evidence type="ECO:0000313" key="3">
    <source>
        <dbReference type="Proteomes" id="UP000177798"/>
    </source>
</evidence>
<organism evidence="2 3">
    <name type="scientific">Sclerotinia sclerotiorum (strain ATCC 18683 / 1980 / Ss-1)</name>
    <name type="common">White mold</name>
    <name type="synonym">Whetzelinia sclerotiorum</name>
    <dbReference type="NCBI Taxonomy" id="665079"/>
    <lineage>
        <taxon>Eukaryota</taxon>
        <taxon>Fungi</taxon>
        <taxon>Dikarya</taxon>
        <taxon>Ascomycota</taxon>
        <taxon>Pezizomycotina</taxon>
        <taxon>Leotiomycetes</taxon>
        <taxon>Helotiales</taxon>
        <taxon>Sclerotiniaceae</taxon>
        <taxon>Sclerotinia</taxon>
    </lineage>
</organism>
<dbReference type="InterPro" id="IPR010730">
    <property type="entry name" value="HET"/>
</dbReference>
<proteinExistence type="predicted"/>
<dbReference type="AlphaFoldDB" id="A0A1D9PRP5"/>
<gene>
    <name evidence="2" type="ORF">sscle_01g001650</name>
</gene>
<reference evidence="3" key="1">
    <citation type="journal article" date="2017" name="Genome Biol. Evol.">
        <title>The complete genome sequence of the phytopathogenic fungus Sclerotinia sclerotiorum reveals insights into the genome architecture of broad host range pathogens.</title>
        <authorList>
            <person name="Derbyshire M."/>
            <person name="Denton-Giles M."/>
            <person name="Hegedus D."/>
            <person name="Seifbarghy S."/>
            <person name="Rollins J."/>
            <person name="van Kan J."/>
            <person name="Seidl M.F."/>
            <person name="Faino L."/>
            <person name="Mbengue M."/>
            <person name="Navaud O."/>
            <person name="Raffaele S."/>
            <person name="Hammond-Kosack K."/>
            <person name="Heard S."/>
            <person name="Oliver R."/>
        </authorList>
    </citation>
    <scope>NUCLEOTIDE SEQUENCE [LARGE SCALE GENOMIC DNA]</scope>
    <source>
        <strain evidence="3">ATCC 18683 / 1980 / Ss-1</strain>
    </source>
</reference>
<evidence type="ECO:0000259" key="1">
    <source>
        <dbReference type="Pfam" id="PF06985"/>
    </source>
</evidence>
<dbReference type="Proteomes" id="UP000177798">
    <property type="component" value="Chromosome 1"/>
</dbReference>
<evidence type="ECO:0000313" key="2">
    <source>
        <dbReference type="EMBL" id="APA05395.1"/>
    </source>
</evidence>
<dbReference type="Pfam" id="PF06985">
    <property type="entry name" value="HET"/>
    <property type="match status" value="1"/>
</dbReference>
<sequence length="483" mass="55809">MKPRQEVPEDSPTSSKQIQFGLPLFLESASPSHFQLIKGWLRLCDEGECSNEKSCCPESTDTLPTRVVDVGDKTRPKKIGPDTVCLVSTKESILPTKAEERRYIALSHCWGKLTENQLPEWSTTCENKEERKKGFPVAELPATFQDAIRVTREIGQRYLWIDSLCIIQDDDEDWKTESKSMQTVFKNAYCTISATSAEDSTKGFLNRPTNESDLQYVTVSESSHGRVHICRSIDNFLDDVQNGVLNTRGWVLQERALSRRTIHFTKRQTYWECGGGVRCETLTWMKNHMFSFRSDPEFPQSIRERSANAQIELFQTLFKEYSGLNLTNETDRPIAINSLAMELGAALNTNVRYGIFECYLHESLLWQRSQKISDKQIPFKTGEAPPSWSWMSYPWQIRYLSSERVEWDRHVKLVVSNQKNNSYILEARVKRHQDFKIEHDNDDKDGYLWSDKDTNEELGHFCFDNKLGKSATEIHLILQWAAT</sequence>
<accession>A0A1D9PRP5</accession>
<name>A0A1D9PRP5_SCLS1</name>
<dbReference type="VEuPathDB" id="FungiDB:sscle_01g001650"/>